<dbReference type="AlphaFoldDB" id="A0A3P7XLP5"/>
<dbReference type="EMBL" id="UZAL01001122">
    <property type="protein sequence ID" value="VDO75351.1"/>
    <property type="molecule type" value="Genomic_DNA"/>
</dbReference>
<reference evidence="1 2" key="1">
    <citation type="submission" date="2018-11" db="EMBL/GenBank/DDBJ databases">
        <authorList>
            <consortium name="Pathogen Informatics"/>
        </authorList>
    </citation>
    <scope>NUCLEOTIDE SEQUENCE [LARGE SCALE GENOMIC DNA]</scope>
    <source>
        <strain>Denwood</strain>
        <strain evidence="2">Zambia</strain>
    </source>
</reference>
<keyword evidence="2" id="KW-1185">Reference proteome</keyword>
<organism evidence="1 2">
    <name type="scientific">Schistosoma mattheei</name>
    <dbReference type="NCBI Taxonomy" id="31246"/>
    <lineage>
        <taxon>Eukaryota</taxon>
        <taxon>Metazoa</taxon>
        <taxon>Spiralia</taxon>
        <taxon>Lophotrochozoa</taxon>
        <taxon>Platyhelminthes</taxon>
        <taxon>Trematoda</taxon>
        <taxon>Digenea</taxon>
        <taxon>Strigeidida</taxon>
        <taxon>Schistosomatoidea</taxon>
        <taxon>Schistosomatidae</taxon>
        <taxon>Schistosoma</taxon>
    </lineage>
</organism>
<name>A0A3P7XLP5_9TREM</name>
<evidence type="ECO:0000313" key="2">
    <source>
        <dbReference type="Proteomes" id="UP000269396"/>
    </source>
</evidence>
<protein>
    <submittedName>
        <fullName evidence="1">Uncharacterized protein</fullName>
    </submittedName>
</protein>
<gene>
    <name evidence="1" type="ORF">SMTD_LOCUS1089</name>
</gene>
<sequence>MQLESTFELRSSNAKRFASSNVDNQPIRRPSNKTGKAFCCSATPNNCLDNSIGLNLCVDNQFPIFSSTDCFGVSHTAYW</sequence>
<evidence type="ECO:0000313" key="1">
    <source>
        <dbReference type="EMBL" id="VDO75351.1"/>
    </source>
</evidence>
<proteinExistence type="predicted"/>
<dbReference type="Proteomes" id="UP000269396">
    <property type="component" value="Unassembled WGS sequence"/>
</dbReference>
<accession>A0A3P7XLP5</accession>